<reference evidence="2 3" key="1">
    <citation type="submission" date="2023-06" db="EMBL/GenBank/DDBJ databases">
        <title>Marinobacter azerbaijanicus a moderately halophilic, isolated from Urmia Lake in Azerbaijan region of Iran.</title>
        <authorList>
            <person name="Sanchez-Porro C."/>
            <person name="Aghdam E.M."/>
            <person name="Saheb S.M."/>
            <person name="Tarhriz V."/>
            <person name="Kazemi E."/>
            <person name="Ammozegar M.A."/>
            <person name="Ventosa A."/>
            <person name="Hejazi M.S."/>
        </authorList>
    </citation>
    <scope>NUCLEOTIDE SEQUENCE [LARGE SCALE GENOMIC DNA]</scope>
    <source>
        <strain evidence="2 3">TBZ242</strain>
    </source>
</reference>
<dbReference type="Proteomes" id="UP001227964">
    <property type="component" value="Unassembled WGS sequence"/>
</dbReference>
<dbReference type="EMBL" id="JASSVS010000007">
    <property type="protein sequence ID" value="MDL0432481.1"/>
    <property type="molecule type" value="Genomic_DNA"/>
</dbReference>
<dbReference type="PROSITE" id="PS50005">
    <property type="entry name" value="TPR"/>
    <property type="match status" value="1"/>
</dbReference>
<proteinExistence type="predicted"/>
<gene>
    <name evidence="2" type="ORF">QPM17_15155</name>
</gene>
<sequence>MQLSRFVIFIALVIWAPALMAKDSAEHPDFQAGVEAFSKGELAQARAYFERARADGLSNPSLLYNLGVVYFRLGQYGPAESVFRELLDTPHGPLAKYNLGLVKRAAGQNRAARQWFEQAAGPDSPEKVRALALRQLDEAEPRRRRDVNYGSGYFSVVGGYDDNIAGTPDDASSNQAGGFVDLLSVGNLRVGTGGVSLHGVAYTRQYPSHDEFDNSYLSTGASWLKEVGAGELTSTVSLAGSWFGGEVLERQIRLEAAYTLDNCVLNTGASEYDCTVTGSVSAIDGGSGFSAYDGKMLRVGASAEKGMGSWVFRGQYQLEVNDRTDLATQQEFFSVSPIRNLVSAEARYYVSTRLSFAARADVRYSRYRDDHLLLSGTDVNSERRTDRRLRGLALVEYRLAGRWRVLAEWSMLNNRSTIERYDYSRREAMVGVEVGF</sequence>
<evidence type="ECO:0000256" key="1">
    <source>
        <dbReference type="PROSITE-ProRule" id="PRU00339"/>
    </source>
</evidence>
<comment type="caution">
    <text evidence="2">The sequence shown here is derived from an EMBL/GenBank/DDBJ whole genome shotgun (WGS) entry which is preliminary data.</text>
</comment>
<dbReference type="InterPro" id="IPR019734">
    <property type="entry name" value="TPR_rpt"/>
</dbReference>
<dbReference type="Pfam" id="PF13432">
    <property type="entry name" value="TPR_16"/>
    <property type="match status" value="1"/>
</dbReference>
<feature type="repeat" description="TPR" evidence="1">
    <location>
        <begin position="60"/>
        <end position="93"/>
    </location>
</feature>
<dbReference type="SUPFAM" id="SSF48452">
    <property type="entry name" value="TPR-like"/>
    <property type="match status" value="1"/>
</dbReference>
<evidence type="ECO:0000313" key="2">
    <source>
        <dbReference type="EMBL" id="MDL0432481.1"/>
    </source>
</evidence>
<organism evidence="2 3">
    <name type="scientific">Marinobacter azerbaijanicus</name>
    <dbReference type="NCBI Taxonomy" id="3050455"/>
    <lineage>
        <taxon>Bacteria</taxon>
        <taxon>Pseudomonadati</taxon>
        <taxon>Pseudomonadota</taxon>
        <taxon>Gammaproteobacteria</taxon>
        <taxon>Pseudomonadales</taxon>
        <taxon>Marinobacteraceae</taxon>
        <taxon>Marinobacter</taxon>
    </lineage>
</organism>
<evidence type="ECO:0000313" key="3">
    <source>
        <dbReference type="Proteomes" id="UP001227964"/>
    </source>
</evidence>
<keyword evidence="1" id="KW-0802">TPR repeat</keyword>
<dbReference type="Gene3D" id="1.25.40.10">
    <property type="entry name" value="Tetratricopeptide repeat domain"/>
    <property type="match status" value="1"/>
</dbReference>
<dbReference type="InterPro" id="IPR011990">
    <property type="entry name" value="TPR-like_helical_dom_sf"/>
</dbReference>
<name>A0ABT7IE88_9GAMM</name>
<accession>A0ABT7IE88</accession>
<keyword evidence="3" id="KW-1185">Reference proteome</keyword>
<protein>
    <submittedName>
        <fullName evidence="2">Tetratricopeptide repeat protein</fullName>
    </submittedName>
</protein>
<dbReference type="RefSeq" id="WP_285391677.1">
    <property type="nucleotide sequence ID" value="NZ_JASSVS010000007.1"/>
</dbReference>